<evidence type="ECO:0000256" key="3">
    <source>
        <dbReference type="ARBA" id="ARBA00022741"/>
    </source>
</evidence>
<dbReference type="InterPro" id="IPR013369">
    <property type="entry name" value="T2SS_GspE"/>
</dbReference>
<dbReference type="InterPro" id="IPR001482">
    <property type="entry name" value="T2SS/T4SS_dom"/>
</dbReference>
<comment type="catalytic activity">
    <reaction evidence="8">
        <text>ATP + H2O + cellular proteinSide 1 = ADP + phosphate + cellular proteinSide 2.</text>
        <dbReference type="EC" id="7.4.2.8"/>
    </reaction>
</comment>
<proteinExistence type="inferred from homology"/>
<dbReference type="EMBL" id="ACJN02000001">
    <property type="protein sequence ID" value="EFI35284.1"/>
    <property type="molecule type" value="Genomic_DNA"/>
</dbReference>
<keyword evidence="5" id="KW-0653">Protein transport</keyword>
<protein>
    <recommendedName>
        <fullName evidence="7">protein-secreting ATPase</fullName>
        <ecNumber evidence="7">7.4.2.8</ecNumber>
    </recommendedName>
</protein>
<evidence type="ECO:0000313" key="11">
    <source>
        <dbReference type="Proteomes" id="UP000005496"/>
    </source>
</evidence>
<dbReference type="SUPFAM" id="SSF52540">
    <property type="entry name" value="P-loop containing nucleoside triphosphate hydrolases"/>
    <property type="match status" value="1"/>
</dbReference>
<dbReference type="EC" id="7.4.2.8" evidence="7"/>
<keyword evidence="11" id="KW-1185">Reference proteome</keyword>
<gene>
    <name evidence="10" type="ORF">Dthio_PD2698</name>
</gene>
<organism evidence="10 11">
    <name type="scientific">Desulfonatronospira thiodismutans ASO3-1</name>
    <dbReference type="NCBI Taxonomy" id="555779"/>
    <lineage>
        <taxon>Bacteria</taxon>
        <taxon>Pseudomonadati</taxon>
        <taxon>Thermodesulfobacteriota</taxon>
        <taxon>Desulfovibrionia</taxon>
        <taxon>Desulfovibrionales</taxon>
        <taxon>Desulfonatronovibrionaceae</taxon>
        <taxon>Desulfonatronospira</taxon>
    </lineage>
</organism>
<feature type="domain" description="Bacterial type II secretion system protein E" evidence="9">
    <location>
        <begin position="381"/>
        <end position="395"/>
    </location>
</feature>
<dbReference type="GO" id="GO:0015627">
    <property type="term" value="C:type II protein secretion system complex"/>
    <property type="evidence" value="ECO:0007669"/>
    <property type="project" value="InterPro"/>
</dbReference>
<dbReference type="GO" id="GO:0005886">
    <property type="term" value="C:plasma membrane"/>
    <property type="evidence" value="ECO:0007669"/>
    <property type="project" value="TreeGrafter"/>
</dbReference>
<dbReference type="SMART" id="SM00382">
    <property type="entry name" value="AAA"/>
    <property type="match status" value="1"/>
</dbReference>
<dbReference type="Pfam" id="PF05157">
    <property type="entry name" value="MshEN"/>
    <property type="match status" value="1"/>
</dbReference>
<dbReference type="OrthoDB" id="9805147at2"/>
<dbReference type="GO" id="GO:0015628">
    <property type="term" value="P:protein secretion by the type II secretion system"/>
    <property type="evidence" value="ECO:0007669"/>
    <property type="project" value="InterPro"/>
</dbReference>
<dbReference type="PANTHER" id="PTHR30258:SF2">
    <property type="entry name" value="COMG OPERON PROTEIN 1"/>
    <property type="match status" value="1"/>
</dbReference>
<evidence type="ECO:0000256" key="5">
    <source>
        <dbReference type="ARBA" id="ARBA00022927"/>
    </source>
</evidence>
<dbReference type="PANTHER" id="PTHR30258">
    <property type="entry name" value="TYPE II SECRETION SYSTEM PROTEIN GSPE-RELATED"/>
    <property type="match status" value="1"/>
</dbReference>
<name>D6SKS3_9BACT</name>
<evidence type="ECO:0000313" key="10">
    <source>
        <dbReference type="EMBL" id="EFI35284.1"/>
    </source>
</evidence>
<dbReference type="FunFam" id="3.30.450.90:FF:000001">
    <property type="entry name" value="Type II secretion system ATPase GspE"/>
    <property type="match status" value="1"/>
</dbReference>
<dbReference type="InterPro" id="IPR003593">
    <property type="entry name" value="AAA+_ATPase"/>
</dbReference>
<dbReference type="InterPro" id="IPR027417">
    <property type="entry name" value="P-loop_NTPase"/>
</dbReference>
<dbReference type="RefSeq" id="WP_008868416.1">
    <property type="nucleotide sequence ID" value="NZ_ACJN02000001.1"/>
</dbReference>
<evidence type="ECO:0000256" key="1">
    <source>
        <dbReference type="ARBA" id="ARBA00006611"/>
    </source>
</evidence>
<keyword evidence="2" id="KW-0813">Transport</keyword>
<dbReference type="eggNOG" id="COG2804">
    <property type="taxonomic scope" value="Bacteria"/>
</dbReference>
<dbReference type="FunFam" id="3.40.50.300:FF:000398">
    <property type="entry name" value="Type IV pilus assembly ATPase PilB"/>
    <property type="match status" value="1"/>
</dbReference>
<evidence type="ECO:0000259" key="9">
    <source>
        <dbReference type="PROSITE" id="PS00662"/>
    </source>
</evidence>
<dbReference type="Gene3D" id="3.40.50.300">
    <property type="entry name" value="P-loop containing nucleotide triphosphate hydrolases"/>
    <property type="match status" value="1"/>
</dbReference>
<comment type="caution">
    <text evidence="10">The sequence shown here is derived from an EMBL/GenBank/DDBJ whole genome shotgun (WGS) entry which is preliminary data.</text>
</comment>
<evidence type="ECO:0000256" key="6">
    <source>
        <dbReference type="ARBA" id="ARBA00022967"/>
    </source>
</evidence>
<dbReference type="Gene3D" id="3.30.450.90">
    <property type="match status" value="1"/>
</dbReference>
<dbReference type="GO" id="GO:0008564">
    <property type="term" value="F:protein-exporting ATPase activity"/>
    <property type="evidence" value="ECO:0007669"/>
    <property type="project" value="UniProtKB-EC"/>
</dbReference>
<keyword evidence="4" id="KW-0067">ATP-binding</keyword>
<dbReference type="AlphaFoldDB" id="D6SKS3"/>
<evidence type="ECO:0000256" key="8">
    <source>
        <dbReference type="ARBA" id="ARBA00034006"/>
    </source>
</evidence>
<dbReference type="PROSITE" id="PS00662">
    <property type="entry name" value="T2SP_E"/>
    <property type="match status" value="1"/>
</dbReference>
<dbReference type="GO" id="GO:0005524">
    <property type="term" value="F:ATP binding"/>
    <property type="evidence" value="ECO:0007669"/>
    <property type="project" value="UniProtKB-KW"/>
</dbReference>
<evidence type="ECO:0000256" key="7">
    <source>
        <dbReference type="ARBA" id="ARBA00024382"/>
    </source>
</evidence>
<evidence type="ECO:0000256" key="4">
    <source>
        <dbReference type="ARBA" id="ARBA00022840"/>
    </source>
</evidence>
<dbReference type="Proteomes" id="UP000005496">
    <property type="component" value="Unassembled WGS sequence"/>
</dbReference>
<dbReference type="Pfam" id="PF00437">
    <property type="entry name" value="T2SSE"/>
    <property type="match status" value="1"/>
</dbReference>
<comment type="similarity">
    <text evidence="1">Belongs to the GSP E family.</text>
</comment>
<dbReference type="GO" id="GO:0016887">
    <property type="term" value="F:ATP hydrolysis activity"/>
    <property type="evidence" value="ECO:0007669"/>
    <property type="project" value="TreeGrafter"/>
</dbReference>
<dbReference type="InterPro" id="IPR037257">
    <property type="entry name" value="T2SS_E_N_sf"/>
</dbReference>
<dbReference type="NCBIfam" id="TIGR02533">
    <property type="entry name" value="type_II_gspE"/>
    <property type="match status" value="1"/>
</dbReference>
<sequence length="563" mass="63024">MLSLVELMMDKGLISRKDYEKLSSAGMQDEPFHRLALRTGLIAEDDYLDLLEEAYGYQVVHSLPEGFNPEQFGHVSVQFMQEHLFVPLELTKDEFRVVVSDPLDFLLLDSLKKMNPDRRMVVCLARRENIQGWLQEHFQGKTPGFTEEGDNEEAQTDASTDVSYLSEDLEQLRDLASEAPVIKRVNRIMTGAVEKKASDIHLEPFEGRIQVRYRIDGILQKFMEMPGHMHQALATRIKIMAGLDIAERRVPQDGRIRSRIAGKDIDIRVSCLPTVYGESVVMRILDRSSASFTLEQLGFPGREYQLFQELIHSPHGIILVTGPTGSGKTTTLYAALNAINSIQKKIITVEDPVEYELEGINQVHVNPRYGLSFADGLRSIVRQDPDVILIGEIRDRETADIAIQSALTGHLVFSTLHTNDAAGAVARLMEIGVEDYLLASSIIGIMAQRLVRILCPECRQPFSPEARILKKYDLAADNDLPQELYQPAGCPACSHTGYSGRTAIFELLGITEEIRELIIGNKSAAQIRNAGVKQGMTLLRRDGWNKVKQGVTSIEEVLRVTGQ</sequence>
<dbReference type="SUPFAM" id="SSF160246">
    <property type="entry name" value="EspE N-terminal domain-like"/>
    <property type="match status" value="1"/>
</dbReference>
<reference evidence="10" key="1">
    <citation type="submission" date="2010-05" db="EMBL/GenBank/DDBJ databases">
        <title>The draft genome of Desulfonatronospira thiodismutans ASO3-1.</title>
        <authorList>
            <consortium name="US DOE Joint Genome Institute (JGI-PGF)"/>
            <person name="Lucas S."/>
            <person name="Copeland A."/>
            <person name="Lapidus A."/>
            <person name="Cheng J.-F."/>
            <person name="Bruce D."/>
            <person name="Goodwin L."/>
            <person name="Pitluck S."/>
            <person name="Chertkov O."/>
            <person name="Brettin T."/>
            <person name="Detter J.C."/>
            <person name="Han C."/>
            <person name="Land M.L."/>
            <person name="Hauser L."/>
            <person name="Kyrpides N."/>
            <person name="Mikhailova N."/>
            <person name="Muyzer G."/>
            <person name="Woyke T."/>
        </authorList>
    </citation>
    <scope>NUCLEOTIDE SEQUENCE [LARGE SCALE GENOMIC DNA]</scope>
    <source>
        <strain evidence="10">ASO3-1</strain>
    </source>
</reference>
<accession>D6SKS3</accession>
<dbReference type="InterPro" id="IPR007831">
    <property type="entry name" value="T2SS_GspE_N"/>
</dbReference>
<dbReference type="CDD" id="cd01129">
    <property type="entry name" value="PulE-GspE-like"/>
    <property type="match status" value="1"/>
</dbReference>
<keyword evidence="6" id="KW-1278">Translocase</keyword>
<keyword evidence="3" id="KW-0547">Nucleotide-binding</keyword>
<evidence type="ECO:0000256" key="2">
    <source>
        <dbReference type="ARBA" id="ARBA00022448"/>
    </source>
</evidence>
<dbReference type="Gene3D" id="3.30.300.160">
    <property type="entry name" value="Type II secretion system, protein E, N-terminal domain"/>
    <property type="match status" value="1"/>
</dbReference>